<accession>A0ACA9K9X1</accession>
<protein>
    <submittedName>
        <fullName evidence="1">36581_t:CDS:1</fullName>
    </submittedName>
</protein>
<name>A0ACA9K9X1_9GLOM</name>
<reference evidence="1" key="1">
    <citation type="submission" date="2021-06" db="EMBL/GenBank/DDBJ databases">
        <authorList>
            <person name="Kallberg Y."/>
            <person name="Tangrot J."/>
            <person name="Rosling A."/>
        </authorList>
    </citation>
    <scope>NUCLEOTIDE SEQUENCE</scope>
    <source>
        <strain evidence="1">MA461A</strain>
    </source>
</reference>
<gene>
    <name evidence="1" type="ORF">RPERSI_LOCUS156</name>
</gene>
<sequence>MVKTQKSNKEHTISKPSLKNIKTNNLLENESQVTNIRITENKIKKSSNRTNVKKKKENKEPSLADSDNGIVLLLSFYNIQGEQASNVSSNSSLPSIRSRSPKNFYSQYSLTTQSLLAERHSPEISISDKDDSSKSLQKNFFNGESLHLQDNFSDIEQEDFSEKSQYINDDLECSSFIASDTSSSSNQSTSTEDFELQMEEEKKFNQIIVDSGLDFQPLSEEYGPYFKNFTEMSLFTWVTMHMITTKQYKDLATIIQHPKFNPKHIPSISISTKNVYTISVSEYLKRVLGNKGLRSQMYFGPGVKAEMKEEFWHSKIWQKSPLIGLSSISINNELWLSKVTYLINLPTVIGLVTVWLQDTLEPPAYQFCVREILYTHEGQWKIRNCKLRHYYPIEYIQIPASAPNNKPILKIMLDIYYDDFGFVLFGVKFDDVMKPIVNEIKDLEKDTLMKIKGQDMWIVAGLGVITADLSQGNDLADTKCHSGSLGYRSCLVSKE</sequence>
<organism evidence="1 2">
    <name type="scientific">Racocetra persica</name>
    <dbReference type="NCBI Taxonomy" id="160502"/>
    <lineage>
        <taxon>Eukaryota</taxon>
        <taxon>Fungi</taxon>
        <taxon>Fungi incertae sedis</taxon>
        <taxon>Mucoromycota</taxon>
        <taxon>Glomeromycotina</taxon>
        <taxon>Glomeromycetes</taxon>
        <taxon>Diversisporales</taxon>
        <taxon>Gigasporaceae</taxon>
        <taxon>Racocetra</taxon>
    </lineage>
</organism>
<keyword evidence="2" id="KW-1185">Reference proteome</keyword>
<evidence type="ECO:0000313" key="2">
    <source>
        <dbReference type="Proteomes" id="UP000789920"/>
    </source>
</evidence>
<dbReference type="EMBL" id="CAJVQC010000110">
    <property type="protein sequence ID" value="CAG8460998.1"/>
    <property type="molecule type" value="Genomic_DNA"/>
</dbReference>
<comment type="caution">
    <text evidence="1">The sequence shown here is derived from an EMBL/GenBank/DDBJ whole genome shotgun (WGS) entry which is preliminary data.</text>
</comment>
<evidence type="ECO:0000313" key="1">
    <source>
        <dbReference type="EMBL" id="CAG8460998.1"/>
    </source>
</evidence>
<proteinExistence type="predicted"/>
<dbReference type="Proteomes" id="UP000789920">
    <property type="component" value="Unassembled WGS sequence"/>
</dbReference>